<dbReference type="Gene3D" id="1.10.287.3240">
    <property type="match status" value="1"/>
</dbReference>
<dbReference type="InterPro" id="IPR002699">
    <property type="entry name" value="V_ATPase_D"/>
</dbReference>
<dbReference type="Pfam" id="PF01813">
    <property type="entry name" value="ATP-synt_D"/>
    <property type="match status" value="1"/>
</dbReference>
<name>A0A1F6GMD8_9PROT</name>
<evidence type="ECO:0000256" key="3">
    <source>
        <dbReference type="ARBA" id="ARBA00023065"/>
    </source>
</evidence>
<evidence type="ECO:0008006" key="7">
    <source>
        <dbReference type="Google" id="ProtNLM"/>
    </source>
</evidence>
<comment type="similarity">
    <text evidence="1">Belongs to the V-ATPase D subunit family.</text>
</comment>
<evidence type="ECO:0000313" key="6">
    <source>
        <dbReference type="Proteomes" id="UP000177583"/>
    </source>
</evidence>
<comment type="caution">
    <text evidence="5">The sequence shown here is derived from an EMBL/GenBank/DDBJ whole genome shotgun (WGS) entry which is preliminary data.</text>
</comment>
<sequence length="203" mass="23234">MAKVKLTKTELKRQKDQLKTLRRYLPTLQVKKQLLQRELLLAKARIEELELRAKSFWKDLNQWISCFGEPLPLEEWVFLESIEVEMEAIAGIEVPRLKSLKISTKPYNLYQTPLWVDKGVKALEELTSIQAEITLAFEAEQLLADELRVTSQRVNLFEKVKIPEAKTLIKTISTYLDDQAAAAVGWARGAKKKLAAKTLGQEA</sequence>
<feature type="coiled-coil region" evidence="4">
    <location>
        <begin position="1"/>
        <end position="52"/>
    </location>
</feature>
<organism evidence="5 6">
    <name type="scientific">Candidatus Lambdaproteobacteria bacterium RIFOXYD2_FULL_56_26</name>
    <dbReference type="NCBI Taxonomy" id="1817773"/>
    <lineage>
        <taxon>Bacteria</taxon>
        <taxon>Pseudomonadati</taxon>
        <taxon>Pseudomonadota</taxon>
        <taxon>Candidatus Lambdaproteobacteria</taxon>
    </lineage>
</organism>
<dbReference type="AlphaFoldDB" id="A0A1F6GMD8"/>
<evidence type="ECO:0000256" key="2">
    <source>
        <dbReference type="ARBA" id="ARBA00022448"/>
    </source>
</evidence>
<protein>
    <recommendedName>
        <fullName evidence="7">V-type ATP synthase subunit D</fullName>
    </recommendedName>
</protein>
<keyword evidence="4" id="KW-0175">Coiled coil</keyword>
<dbReference type="EMBL" id="MFNF01000060">
    <property type="protein sequence ID" value="OGG99230.1"/>
    <property type="molecule type" value="Genomic_DNA"/>
</dbReference>
<evidence type="ECO:0000256" key="1">
    <source>
        <dbReference type="ARBA" id="ARBA00005850"/>
    </source>
</evidence>
<dbReference type="Proteomes" id="UP000177583">
    <property type="component" value="Unassembled WGS sequence"/>
</dbReference>
<reference evidence="5 6" key="1">
    <citation type="journal article" date="2016" name="Nat. Commun.">
        <title>Thousands of microbial genomes shed light on interconnected biogeochemical processes in an aquifer system.</title>
        <authorList>
            <person name="Anantharaman K."/>
            <person name="Brown C.T."/>
            <person name="Hug L.A."/>
            <person name="Sharon I."/>
            <person name="Castelle C.J."/>
            <person name="Probst A.J."/>
            <person name="Thomas B.C."/>
            <person name="Singh A."/>
            <person name="Wilkins M.J."/>
            <person name="Karaoz U."/>
            <person name="Brodie E.L."/>
            <person name="Williams K.H."/>
            <person name="Hubbard S.S."/>
            <person name="Banfield J.F."/>
        </authorList>
    </citation>
    <scope>NUCLEOTIDE SEQUENCE [LARGE SCALE GENOMIC DNA]</scope>
</reference>
<dbReference type="NCBIfam" id="TIGR00309">
    <property type="entry name" value="V_ATPase_subD"/>
    <property type="match status" value="1"/>
</dbReference>
<accession>A0A1F6GMD8</accession>
<evidence type="ECO:0000313" key="5">
    <source>
        <dbReference type="EMBL" id="OGG99230.1"/>
    </source>
</evidence>
<evidence type="ECO:0000256" key="4">
    <source>
        <dbReference type="SAM" id="Coils"/>
    </source>
</evidence>
<dbReference type="GO" id="GO:0046961">
    <property type="term" value="F:proton-transporting ATPase activity, rotational mechanism"/>
    <property type="evidence" value="ECO:0007669"/>
    <property type="project" value="InterPro"/>
</dbReference>
<keyword evidence="2" id="KW-0813">Transport</keyword>
<dbReference type="NCBIfam" id="NF002565">
    <property type="entry name" value="PRK02195.1"/>
    <property type="match status" value="1"/>
</dbReference>
<gene>
    <name evidence="5" type="ORF">A2557_10205</name>
</gene>
<proteinExistence type="inferred from homology"/>
<keyword evidence="3" id="KW-0406">Ion transport</keyword>